<dbReference type="RefSeq" id="WP_236699063.1">
    <property type="nucleotide sequence ID" value="NZ_FMZQ01000016.1"/>
</dbReference>
<dbReference type="AlphaFoldDB" id="A0A1G6UQX0"/>
<protein>
    <submittedName>
        <fullName evidence="1">Uncharacterized protein</fullName>
    </submittedName>
</protein>
<dbReference type="Proteomes" id="UP000199467">
    <property type="component" value="Unassembled WGS sequence"/>
</dbReference>
<gene>
    <name evidence="1" type="ORF">SAMN05216576_11680</name>
</gene>
<name>A0A1G6UQX0_9GAMM</name>
<evidence type="ECO:0000313" key="1">
    <source>
        <dbReference type="EMBL" id="SDD43820.1"/>
    </source>
</evidence>
<evidence type="ECO:0000313" key="2">
    <source>
        <dbReference type="Proteomes" id="UP000199467"/>
    </source>
</evidence>
<dbReference type="EMBL" id="FMZQ01000016">
    <property type="protein sequence ID" value="SDD43820.1"/>
    <property type="molecule type" value="Genomic_DNA"/>
</dbReference>
<sequence>MPRRNDSRGARNKPEDLLGRIRRHMPYRHQLMYEWPYMAGSTCLVVLLVWQPFQPSALAVMLSQPQPKAQTMQRSLQEIDSNCYQVHSEDLNNPHCEDCSKDTAAAARPDPGFEFSRSILTCTDIHRDSLHDSDSDRPDNMMIEVIKSNHSF</sequence>
<reference evidence="2" key="1">
    <citation type="submission" date="2016-10" db="EMBL/GenBank/DDBJ databases">
        <authorList>
            <person name="Varghese N."/>
            <person name="Submissions S."/>
        </authorList>
    </citation>
    <scope>NUCLEOTIDE SEQUENCE [LARGE SCALE GENOMIC DNA]</scope>
    <source>
        <strain evidence="2">DSM 26382</strain>
    </source>
</reference>
<proteinExistence type="predicted"/>
<keyword evidence="2" id="KW-1185">Reference proteome</keyword>
<organism evidence="1 2">
    <name type="scientific">Ectopseudomonas chengduensis</name>
    <dbReference type="NCBI Taxonomy" id="489632"/>
    <lineage>
        <taxon>Bacteria</taxon>
        <taxon>Pseudomonadati</taxon>
        <taxon>Pseudomonadota</taxon>
        <taxon>Gammaproteobacteria</taxon>
        <taxon>Pseudomonadales</taxon>
        <taxon>Pseudomonadaceae</taxon>
        <taxon>Ectopseudomonas</taxon>
    </lineage>
</organism>
<accession>A0A1G6UQX0</accession>